<dbReference type="CDD" id="cd01130">
    <property type="entry name" value="VirB11-like_ATPase"/>
    <property type="match status" value="1"/>
</dbReference>
<proteinExistence type="inferred from homology"/>
<sequence length="352" mass="39671">MTQEPDHSQDAEEQGLTEDTLVLDFLDQAGVTERLNRPGTQDVAINRPFEIWVDGPDGWVREDAPWLTYNLCWRLANALCALNYRVLAPHSPIHTVELPGGERGQIVMAPACQKGTLSMTFRKPSLQRFTHKDYINSGRYDRAEAIASPILTLKAWQRDMQEAHAAGDWDRFMEIAVAHRQNIIVFGGPGSGKTTYGKSLIDLFPAHRRMVTIQEILEDTLPFHPNHVHLLYGHVVAPKALVASALRMKPDHLFLAELTGDEVWHFIEILNTGTKGTVTTAHANDSEAGYARVCGLVKQSEVGKGLDYEYIERLVRTSFDVVVYMEETDILEVHYEPEHKLALLNGQRQRAK</sequence>
<dbReference type="InterPro" id="IPR001482">
    <property type="entry name" value="T2SS/T4SS_dom"/>
</dbReference>
<name>A0A0N8QTJ6_9PSED</name>
<protein>
    <recommendedName>
        <fullName evidence="2">Type IV secretion system protein</fullName>
    </recommendedName>
</protein>
<comment type="caution">
    <text evidence="4">The sequence shown here is derived from an EMBL/GenBank/DDBJ whole genome shotgun (WGS) entry which is preliminary data.</text>
</comment>
<dbReference type="GO" id="GO:0005524">
    <property type="term" value="F:ATP binding"/>
    <property type="evidence" value="ECO:0007669"/>
    <property type="project" value="UniProtKB-UniRule"/>
</dbReference>
<comment type="function">
    <text evidence="2">Part of the Type IV secretion system.</text>
</comment>
<dbReference type="AlphaFoldDB" id="A0A0N8QTJ6"/>
<accession>A0A0N8QTJ6</accession>
<dbReference type="GO" id="GO:0043684">
    <property type="term" value="C:type IV secretion system complex"/>
    <property type="evidence" value="ECO:0007669"/>
    <property type="project" value="UniProtKB-UniRule"/>
</dbReference>
<dbReference type="InterPro" id="IPR014155">
    <property type="entry name" value="VirB11"/>
</dbReference>
<dbReference type="Pfam" id="PF00437">
    <property type="entry name" value="T2SSE"/>
    <property type="match status" value="1"/>
</dbReference>
<dbReference type="Gene3D" id="3.30.450.90">
    <property type="match status" value="1"/>
</dbReference>
<dbReference type="GO" id="GO:0044097">
    <property type="term" value="P:secretion by the type IV secretion system"/>
    <property type="evidence" value="ECO:0007669"/>
    <property type="project" value="InterPro"/>
</dbReference>
<evidence type="ECO:0000256" key="1">
    <source>
        <dbReference type="ARBA" id="ARBA00006611"/>
    </source>
</evidence>
<evidence type="ECO:0000313" key="4">
    <source>
        <dbReference type="EMBL" id="RMM10118.1"/>
    </source>
</evidence>
<comment type="similarity">
    <text evidence="1 2">Belongs to the GSP E family.</text>
</comment>
<dbReference type="InterPro" id="IPR050921">
    <property type="entry name" value="T4SS_GSP_E_ATPase"/>
</dbReference>
<dbReference type="GO" id="GO:0016887">
    <property type="term" value="F:ATP hydrolysis activity"/>
    <property type="evidence" value="ECO:0007669"/>
    <property type="project" value="InterPro"/>
</dbReference>
<keyword evidence="2" id="KW-0067">ATP-binding</keyword>
<dbReference type="InterPro" id="IPR027417">
    <property type="entry name" value="P-loop_NTPase"/>
</dbReference>
<dbReference type="Proteomes" id="UP000278587">
    <property type="component" value="Unassembled WGS sequence"/>
</dbReference>
<dbReference type="SUPFAM" id="SSF52540">
    <property type="entry name" value="P-loop containing nucleoside triphosphate hydrolases"/>
    <property type="match status" value="1"/>
</dbReference>
<dbReference type="EMBL" id="RBOC01000083">
    <property type="protein sequence ID" value="RMM10118.1"/>
    <property type="molecule type" value="Genomic_DNA"/>
</dbReference>
<keyword evidence="2" id="KW-0547">Nucleotide-binding</keyword>
<dbReference type="RefSeq" id="WP_055008198.1">
    <property type="nucleotide sequence ID" value="NZ_LJPW01000040.1"/>
</dbReference>
<dbReference type="NCBIfam" id="TIGR02788">
    <property type="entry name" value="VirB11"/>
    <property type="match status" value="1"/>
</dbReference>
<dbReference type="PANTHER" id="PTHR30486:SF6">
    <property type="entry name" value="TYPE IV PILUS RETRACTATION ATPASE PILT"/>
    <property type="match status" value="1"/>
</dbReference>
<gene>
    <name evidence="4" type="ORF">ALQ84_200199</name>
</gene>
<evidence type="ECO:0000313" key="5">
    <source>
        <dbReference type="Proteomes" id="UP000278587"/>
    </source>
</evidence>
<reference evidence="4 5" key="1">
    <citation type="submission" date="2018-08" db="EMBL/GenBank/DDBJ databases">
        <title>Recombination of ecologically and evolutionarily significant loci maintains genetic cohesion in the Pseudomonas syringae species complex.</title>
        <authorList>
            <person name="Dillon M."/>
            <person name="Thakur S."/>
            <person name="Almeida R.N.D."/>
            <person name="Weir B.S."/>
            <person name="Guttman D.S."/>
        </authorList>
    </citation>
    <scope>NUCLEOTIDE SEQUENCE [LARGE SCALE GENOMIC DNA]</scope>
    <source>
        <strain evidence="4 5">ICMP 4086</strain>
    </source>
</reference>
<organism evidence="4 5">
    <name type="scientific">Pseudomonas caricapapayae</name>
    <dbReference type="NCBI Taxonomy" id="46678"/>
    <lineage>
        <taxon>Bacteria</taxon>
        <taxon>Pseudomonadati</taxon>
        <taxon>Pseudomonadota</taxon>
        <taxon>Gammaproteobacteria</taxon>
        <taxon>Pseudomonadales</taxon>
        <taxon>Pseudomonadaceae</taxon>
        <taxon>Pseudomonas</taxon>
    </lineage>
</organism>
<feature type="domain" description="Bacterial type II secretion system protein E" evidence="3">
    <location>
        <begin position="169"/>
        <end position="302"/>
    </location>
</feature>
<evidence type="ECO:0000256" key="2">
    <source>
        <dbReference type="RuleBase" id="RU366071"/>
    </source>
</evidence>
<dbReference type="PANTHER" id="PTHR30486">
    <property type="entry name" value="TWITCHING MOTILITY PROTEIN PILT"/>
    <property type="match status" value="1"/>
</dbReference>
<dbReference type="OrthoDB" id="9810761at2"/>
<dbReference type="Gene3D" id="3.40.50.300">
    <property type="entry name" value="P-loop containing nucleotide triphosphate hydrolases"/>
    <property type="match status" value="1"/>
</dbReference>
<evidence type="ECO:0000259" key="3">
    <source>
        <dbReference type="Pfam" id="PF00437"/>
    </source>
</evidence>